<comment type="function">
    <text evidence="6">Functions as a component of the Arp2/3 complex which is involved in regulation of actin polymerization and together with an activating nucleation-promoting factor (NPF) mediates the formation of branched actin networks.</text>
</comment>
<comment type="function">
    <text evidence="7">Functions as component of the Arp2/3 complex which is involved in regulation of actin polymerization and together with an activating nucleation-promoting factor (NPF) mediates the formation of branched actin networks. Arp2/3 complex plays a critical role in the control of cell morphogenesis via the modulation of cell polarity development.</text>
</comment>
<evidence type="ECO:0000256" key="5">
    <source>
        <dbReference type="ARBA" id="ARBA00040214"/>
    </source>
</evidence>
<evidence type="ECO:0000256" key="6">
    <source>
        <dbReference type="ARBA" id="ARBA00060329"/>
    </source>
</evidence>
<comment type="caution">
    <text evidence="8">The sequence shown here is derived from an EMBL/GenBank/DDBJ whole genome shotgun (WGS) entry which is preliminary data.</text>
</comment>
<dbReference type="GO" id="GO:0034314">
    <property type="term" value="P:Arp2/3 complex-mediated actin nucleation"/>
    <property type="evidence" value="ECO:0007669"/>
    <property type="project" value="InterPro"/>
</dbReference>
<dbReference type="OrthoDB" id="429520at2759"/>
<organism evidence="8 9">
    <name type="scientific">Synchytrium microbalum</name>
    <dbReference type="NCBI Taxonomy" id="1806994"/>
    <lineage>
        <taxon>Eukaryota</taxon>
        <taxon>Fungi</taxon>
        <taxon>Fungi incertae sedis</taxon>
        <taxon>Chytridiomycota</taxon>
        <taxon>Chytridiomycota incertae sedis</taxon>
        <taxon>Chytridiomycetes</taxon>
        <taxon>Synchytriales</taxon>
        <taxon>Synchytriaceae</taxon>
        <taxon>Synchytrium</taxon>
    </lineage>
</organism>
<evidence type="ECO:0000256" key="7">
    <source>
        <dbReference type="RuleBase" id="RU004301"/>
    </source>
</evidence>
<keyword evidence="4 7" id="KW-0206">Cytoskeleton</keyword>
<dbReference type="GeneID" id="42002794"/>
<dbReference type="AlphaFoldDB" id="A0A507CE69"/>
<comment type="subcellular location">
    <subcellularLocation>
        <location evidence="1">Cytoplasm</location>
        <location evidence="1">Cytoskeleton</location>
    </subcellularLocation>
</comment>
<dbReference type="GO" id="GO:0044396">
    <property type="term" value="P:actin cortical patch organization"/>
    <property type="evidence" value="ECO:0007669"/>
    <property type="project" value="UniProtKB-ARBA"/>
</dbReference>
<evidence type="ECO:0000256" key="2">
    <source>
        <dbReference type="ARBA" id="ARBA00006084"/>
    </source>
</evidence>
<protein>
    <recommendedName>
        <fullName evidence="5 7">Actin-related protein 2/3 complex subunit 5</fullName>
    </recommendedName>
</protein>
<dbReference type="EMBL" id="QEAO01000005">
    <property type="protein sequence ID" value="TPX36224.1"/>
    <property type="molecule type" value="Genomic_DNA"/>
</dbReference>
<evidence type="ECO:0000313" key="8">
    <source>
        <dbReference type="EMBL" id="TPX36224.1"/>
    </source>
</evidence>
<dbReference type="InterPro" id="IPR006789">
    <property type="entry name" value="ARPC5"/>
</dbReference>
<evidence type="ECO:0000256" key="3">
    <source>
        <dbReference type="ARBA" id="ARBA00022490"/>
    </source>
</evidence>
<dbReference type="FunFam" id="1.25.40.190:FF:000003">
    <property type="entry name" value="Actin-related protein 2/3 complex subunit 5"/>
    <property type="match status" value="1"/>
</dbReference>
<dbReference type="STRING" id="1806994.A0A507CE69"/>
<accession>A0A507CE69</accession>
<dbReference type="Pfam" id="PF04699">
    <property type="entry name" value="P16-Arc"/>
    <property type="match status" value="1"/>
</dbReference>
<dbReference type="Gene3D" id="1.25.40.190">
    <property type="entry name" value="Actin-related protein 2/3 complex subunit 5"/>
    <property type="match status" value="1"/>
</dbReference>
<gene>
    <name evidence="8" type="ORF">SmJEL517_g01569</name>
</gene>
<keyword evidence="9" id="KW-1185">Reference proteome</keyword>
<proteinExistence type="inferred from homology"/>
<dbReference type="GO" id="GO:0030833">
    <property type="term" value="P:regulation of actin filament polymerization"/>
    <property type="evidence" value="ECO:0007669"/>
    <property type="project" value="InterPro"/>
</dbReference>
<evidence type="ECO:0000256" key="4">
    <source>
        <dbReference type="ARBA" id="ARBA00023212"/>
    </source>
</evidence>
<comment type="similarity">
    <text evidence="2 7">Belongs to the ARPC5 family.</text>
</comment>
<reference evidence="8 9" key="1">
    <citation type="journal article" date="2019" name="Sci. Rep.">
        <title>Comparative genomics of chytrid fungi reveal insights into the obligate biotrophic and pathogenic lifestyle of Synchytrium endobioticum.</title>
        <authorList>
            <person name="van de Vossenberg B.T.L.H."/>
            <person name="Warris S."/>
            <person name="Nguyen H.D.T."/>
            <person name="van Gent-Pelzer M.P.E."/>
            <person name="Joly D.L."/>
            <person name="van de Geest H.C."/>
            <person name="Bonants P.J.M."/>
            <person name="Smith D.S."/>
            <person name="Levesque C.A."/>
            <person name="van der Lee T.A.J."/>
        </authorList>
    </citation>
    <scope>NUCLEOTIDE SEQUENCE [LARGE SCALE GENOMIC DNA]</scope>
    <source>
        <strain evidence="8 9">JEL517</strain>
    </source>
</reference>
<sequence>MSHRKIDVDVYDEDEFADEDQQIQSSLPSLAEVNNLVNSRGDAVRNLLSRGDISGAVTRALEDPPEGKDIQAAKDQNAKTVMDALLAAKASDIPNIVAKLNSQQLDILMKYIYRGMANPELYNAAVLLTWHEKAFEVGGLGSIVRVLTDRKTA</sequence>
<dbReference type="PANTHER" id="PTHR12644">
    <property type="entry name" value="ARP2/3 COMPLEX 16 KD SUBUNIT P16-ARC"/>
    <property type="match status" value="1"/>
</dbReference>
<dbReference type="Proteomes" id="UP000319731">
    <property type="component" value="Unassembled WGS sequence"/>
</dbReference>
<evidence type="ECO:0000256" key="1">
    <source>
        <dbReference type="ARBA" id="ARBA00004245"/>
    </source>
</evidence>
<name>A0A507CE69_9FUNG</name>
<keyword evidence="3" id="KW-0963">Cytoplasm</keyword>
<evidence type="ECO:0000313" key="9">
    <source>
        <dbReference type="Proteomes" id="UP000319731"/>
    </source>
</evidence>
<dbReference type="RefSeq" id="XP_031026537.1">
    <property type="nucleotide sequence ID" value="XM_031167497.1"/>
</dbReference>
<dbReference type="SUPFAM" id="SSF69103">
    <property type="entry name" value="Arp2/3 complex 16 kDa subunit ARPC5"/>
    <property type="match status" value="1"/>
</dbReference>
<dbReference type="PIRSF" id="PIRSF039096">
    <property type="entry name" value="p16-ARC"/>
    <property type="match status" value="1"/>
</dbReference>
<dbReference type="InterPro" id="IPR036743">
    <property type="entry name" value="ARPC5_sf"/>
</dbReference>
<dbReference type="GO" id="GO:0005885">
    <property type="term" value="C:Arp2/3 protein complex"/>
    <property type="evidence" value="ECO:0007669"/>
    <property type="project" value="InterPro"/>
</dbReference>